<comment type="similarity">
    <text evidence="1">Belongs to the GerABKA family.</text>
</comment>
<accession>F8FQK4</accession>
<dbReference type="GO" id="GO:0016020">
    <property type="term" value="C:membrane"/>
    <property type="evidence" value="ECO:0007669"/>
    <property type="project" value="InterPro"/>
</dbReference>
<evidence type="ECO:0000256" key="1">
    <source>
        <dbReference type="ARBA" id="ARBA00005278"/>
    </source>
</evidence>
<evidence type="ECO:0000256" key="3">
    <source>
        <dbReference type="SAM" id="MobiDB-lite"/>
    </source>
</evidence>
<feature type="transmembrane region" description="Helical" evidence="4">
    <location>
        <begin position="74"/>
        <end position="95"/>
    </location>
</feature>
<evidence type="ECO:0000256" key="2">
    <source>
        <dbReference type="ARBA" id="ARBA00023136"/>
    </source>
</evidence>
<keyword evidence="4" id="KW-0812">Transmembrane</keyword>
<organism evidence="5 6">
    <name type="scientific">Paenibacillus mucilaginosus (strain KNP414)</name>
    <dbReference type="NCBI Taxonomy" id="1036673"/>
    <lineage>
        <taxon>Bacteria</taxon>
        <taxon>Bacillati</taxon>
        <taxon>Bacillota</taxon>
        <taxon>Bacilli</taxon>
        <taxon>Bacillales</taxon>
        <taxon>Paenibacillaceae</taxon>
        <taxon>Paenibacillus</taxon>
    </lineage>
</organism>
<keyword evidence="4" id="KW-1133">Transmembrane helix</keyword>
<dbReference type="AlphaFoldDB" id="F8FQK4"/>
<evidence type="ECO:0000256" key="4">
    <source>
        <dbReference type="SAM" id="Phobius"/>
    </source>
</evidence>
<dbReference type="GO" id="GO:0009847">
    <property type="term" value="P:spore germination"/>
    <property type="evidence" value="ECO:0007669"/>
    <property type="project" value="InterPro"/>
</dbReference>
<dbReference type="PANTHER" id="PTHR22550">
    <property type="entry name" value="SPORE GERMINATION PROTEIN"/>
    <property type="match status" value="1"/>
</dbReference>
<reference evidence="5 6" key="2">
    <citation type="journal article" date="2013" name="Genome Announc.">
        <title>Genome Sequence of Growth-Improving Paenibacillus mucilaginosus Strain KNP414.</title>
        <authorList>
            <person name="Lu J.J."/>
            <person name="Wang J.F."/>
            <person name="Hu X.F."/>
        </authorList>
    </citation>
    <scope>NUCLEOTIDE SEQUENCE [LARGE SCALE GENOMIC DNA]</scope>
    <source>
        <strain evidence="5 6">KNP414</strain>
    </source>
</reference>
<feature type="transmembrane region" description="Helical" evidence="4">
    <location>
        <begin position="18"/>
        <end position="36"/>
    </location>
</feature>
<dbReference type="InterPro" id="IPR004995">
    <property type="entry name" value="Spore_Ger"/>
</dbReference>
<dbReference type="PANTHER" id="PTHR22550:SF5">
    <property type="entry name" value="LEUCINE ZIPPER PROTEIN 4"/>
    <property type="match status" value="1"/>
</dbReference>
<sequence>MLVTLEILREATIRLSNPVGQTIGVVGGIVIGTVVVQSNLISNMMVVVVAFTAIASFVIPVYEMRSTVRLLAYPNIILCAIFGFIGLELSFLLILTHLARLNTMGIPYFYSGLLGGSIKDTLIRGPLGSLKERPKESLAKDEMRIESPRGWNE</sequence>
<dbReference type="Proteomes" id="UP000006620">
    <property type="component" value="Chromosome"/>
</dbReference>
<protein>
    <submittedName>
        <fullName evidence="5">GerA spore germination protein</fullName>
    </submittedName>
</protein>
<feature type="transmembrane region" description="Helical" evidence="4">
    <location>
        <begin position="43"/>
        <end position="62"/>
    </location>
</feature>
<dbReference type="HOGENOM" id="CLU_021639_2_1_9"/>
<keyword evidence="2 4" id="KW-0472">Membrane</keyword>
<feature type="region of interest" description="Disordered" evidence="3">
    <location>
        <begin position="134"/>
        <end position="153"/>
    </location>
</feature>
<dbReference type="KEGG" id="pms:KNP414_01797"/>
<evidence type="ECO:0000313" key="5">
    <source>
        <dbReference type="EMBL" id="AEI40359.1"/>
    </source>
</evidence>
<evidence type="ECO:0000313" key="6">
    <source>
        <dbReference type="Proteomes" id="UP000006620"/>
    </source>
</evidence>
<reference evidence="6" key="1">
    <citation type="submission" date="2011-06" db="EMBL/GenBank/DDBJ databases">
        <title>Complete genome sequence of Paenibacillus mucilaginosus KNP414.</title>
        <authorList>
            <person name="Wang J."/>
            <person name="Hu S."/>
            <person name="Hu X."/>
            <person name="Zhang B."/>
            <person name="Dong D."/>
            <person name="Zhang S."/>
            <person name="Zhao K."/>
            <person name="Wu D."/>
        </authorList>
    </citation>
    <scope>NUCLEOTIDE SEQUENCE [LARGE SCALE GENOMIC DNA]</scope>
    <source>
        <strain evidence="6">KNP414</strain>
    </source>
</reference>
<name>F8FQK4_PAEMK</name>
<dbReference type="Pfam" id="PF03323">
    <property type="entry name" value="GerA"/>
    <property type="match status" value="1"/>
</dbReference>
<dbReference type="PATRIC" id="fig|1036673.3.peg.1601"/>
<proteinExistence type="inferred from homology"/>
<dbReference type="InterPro" id="IPR050768">
    <property type="entry name" value="UPF0353/GerABKA_families"/>
</dbReference>
<gene>
    <name evidence="5" type="ordered locus">KNP414_01797</name>
</gene>
<dbReference type="EMBL" id="CP002869">
    <property type="protein sequence ID" value="AEI40359.1"/>
    <property type="molecule type" value="Genomic_DNA"/>
</dbReference>